<accession>A9EIN8</accession>
<name>A9EIN8_9GAMM</name>
<gene>
    <name evidence="1" type="ORF">KT99_01127</name>
</gene>
<dbReference type="AlphaFoldDB" id="A9EIN8"/>
<comment type="caution">
    <text evidence="1">The sequence shown here is derived from an EMBL/GenBank/DDBJ whole genome shotgun (WGS) entry which is preliminary data.</text>
</comment>
<proteinExistence type="predicted"/>
<organism evidence="1 2">
    <name type="scientific">Shewanella benthica KT99</name>
    <dbReference type="NCBI Taxonomy" id="314608"/>
    <lineage>
        <taxon>Bacteria</taxon>
        <taxon>Pseudomonadati</taxon>
        <taxon>Pseudomonadota</taxon>
        <taxon>Gammaproteobacteria</taxon>
        <taxon>Alteromonadales</taxon>
        <taxon>Shewanellaceae</taxon>
        <taxon>Shewanella</taxon>
    </lineage>
</organism>
<dbReference type="Proteomes" id="UP000005839">
    <property type="component" value="Unassembled WGS sequence"/>
</dbReference>
<dbReference type="EMBL" id="ABIC01000033">
    <property type="protein sequence ID" value="EDP99717.1"/>
    <property type="molecule type" value="Genomic_DNA"/>
</dbReference>
<sequence>MVDILGIGPLINMAAANKTKIEEVNTQV</sequence>
<evidence type="ECO:0000313" key="2">
    <source>
        <dbReference type="Proteomes" id="UP000005839"/>
    </source>
</evidence>
<keyword evidence="2" id="KW-1185">Reference proteome</keyword>
<protein>
    <submittedName>
        <fullName evidence="1">Uncharacterized protein</fullName>
    </submittedName>
</protein>
<reference evidence="1 2" key="1">
    <citation type="submission" date="2007-10" db="EMBL/GenBank/DDBJ databases">
        <authorList>
            <person name="Yayanos A."/>
            <person name="Ferriera S."/>
            <person name="Johnson J."/>
            <person name="Kravitz S."/>
            <person name="Halpern A."/>
            <person name="Remington K."/>
            <person name="Beeson K."/>
            <person name="Tran B."/>
            <person name="Rogers Y.-H."/>
            <person name="Friedman R."/>
            <person name="Venter J.C."/>
        </authorList>
    </citation>
    <scope>NUCLEOTIDE SEQUENCE [LARGE SCALE GENOMIC DNA]</scope>
    <source>
        <strain evidence="1 2">KT99</strain>
    </source>
</reference>
<evidence type="ECO:0000313" key="1">
    <source>
        <dbReference type="EMBL" id="EDP99717.1"/>
    </source>
</evidence>